<dbReference type="Gene3D" id="3.40.640.10">
    <property type="entry name" value="Type I PLP-dependent aspartate aminotransferase-like (Major domain)"/>
    <property type="match status" value="1"/>
</dbReference>
<dbReference type="InterPro" id="IPR015422">
    <property type="entry name" value="PyrdxlP-dep_Trfase_small"/>
</dbReference>
<keyword evidence="6" id="KW-0808">Transferase</keyword>
<keyword evidence="7" id="KW-1185">Reference proteome</keyword>
<comment type="cofactor">
    <cofactor evidence="1">
        <name>pyridoxal 5'-phosphate</name>
        <dbReference type="ChEBI" id="CHEBI:597326"/>
    </cofactor>
</comment>
<dbReference type="PANTHER" id="PTHR30244">
    <property type="entry name" value="TRANSAMINASE"/>
    <property type="match status" value="1"/>
</dbReference>
<protein>
    <submittedName>
        <fullName evidence="6">Aminotransferase</fullName>
    </submittedName>
</protein>
<comment type="caution">
    <text evidence="6">The sequence shown here is derived from an EMBL/GenBank/DDBJ whole genome shotgun (WGS) entry which is preliminary data.</text>
</comment>
<accession>A0A6N7YNE8</accession>
<evidence type="ECO:0000256" key="5">
    <source>
        <dbReference type="RuleBase" id="RU004508"/>
    </source>
</evidence>
<organism evidence="6 7">
    <name type="scientific">Amycolatopsis pithecellobii</name>
    <dbReference type="NCBI Taxonomy" id="664692"/>
    <lineage>
        <taxon>Bacteria</taxon>
        <taxon>Bacillati</taxon>
        <taxon>Actinomycetota</taxon>
        <taxon>Actinomycetes</taxon>
        <taxon>Pseudonocardiales</taxon>
        <taxon>Pseudonocardiaceae</taxon>
        <taxon>Amycolatopsis</taxon>
    </lineage>
</organism>
<dbReference type="Proteomes" id="UP000440096">
    <property type="component" value="Unassembled WGS sequence"/>
</dbReference>
<dbReference type="GO" id="GO:0008483">
    <property type="term" value="F:transaminase activity"/>
    <property type="evidence" value="ECO:0007669"/>
    <property type="project" value="UniProtKB-KW"/>
</dbReference>
<evidence type="ECO:0000256" key="2">
    <source>
        <dbReference type="ARBA" id="ARBA00023194"/>
    </source>
</evidence>
<feature type="modified residue" description="N6-(pyridoxal phosphate)lysine" evidence="4">
    <location>
        <position position="196"/>
    </location>
</feature>
<dbReference type="InterPro" id="IPR015424">
    <property type="entry name" value="PyrdxlP-dep_Trfase"/>
</dbReference>
<dbReference type="PANTHER" id="PTHR30244:SF34">
    <property type="entry name" value="DTDP-4-AMINO-4,6-DIDEOXYGALACTOSE TRANSAMINASE"/>
    <property type="match status" value="1"/>
</dbReference>
<dbReference type="SUPFAM" id="SSF53383">
    <property type="entry name" value="PLP-dependent transferases"/>
    <property type="match status" value="1"/>
</dbReference>
<keyword evidence="2" id="KW-0045">Antibiotic biosynthesis</keyword>
<keyword evidence="6" id="KW-0032">Aminotransferase</keyword>
<evidence type="ECO:0000313" key="7">
    <source>
        <dbReference type="Proteomes" id="UP000440096"/>
    </source>
</evidence>
<name>A0A6N7YNE8_9PSEU</name>
<sequence>MPALAVDGGLPVRTTPLPSWPVFGPAELAAASDVLRSGQVSYWTGPHGRAFEREFAAGAGALYAVAVANGTVALEIALRGLGVGPGDEVIVPAIAVMATASAVVRCGARPVLADVDIHSQCLTSDTVEPLLSARTKAIIVVHLAGHPAELNPLLRLAGERDVRIIEDCAQAHGARYFGQPVGSFGDVATWSFGHGKIITSGGEGGAITTSDLSLWRCCWEFKDQGKNVASVQRIQPRGRAPRLHDSFGTNARMTELQAAIGRIQLGRLDELVKQRQANAALLLDLLRGVPAVRAEDPPAHVEHSYHRFYAHLRPERLGSGWDTDRVIDAINAEGVPCGSGGDAEISRERAFAGLEENSPVLPVAAQLGRTSFTLPIHPGLGAEEMHDVTTAVLKVLDTAMA</sequence>
<dbReference type="InterPro" id="IPR000653">
    <property type="entry name" value="DegT/StrS_aminotransferase"/>
</dbReference>
<keyword evidence="4 5" id="KW-0663">Pyridoxal phosphate</keyword>
<dbReference type="PIRSF" id="PIRSF000390">
    <property type="entry name" value="PLP_StrS"/>
    <property type="match status" value="1"/>
</dbReference>
<feature type="active site" description="Proton acceptor" evidence="3">
    <location>
        <position position="196"/>
    </location>
</feature>
<dbReference type="OrthoDB" id="5342089at2"/>
<dbReference type="CDD" id="cd00616">
    <property type="entry name" value="AHBA_syn"/>
    <property type="match status" value="1"/>
</dbReference>
<dbReference type="GO" id="GO:0017000">
    <property type="term" value="P:antibiotic biosynthetic process"/>
    <property type="evidence" value="ECO:0007669"/>
    <property type="project" value="UniProtKB-KW"/>
</dbReference>
<evidence type="ECO:0000256" key="3">
    <source>
        <dbReference type="PIRSR" id="PIRSR000390-1"/>
    </source>
</evidence>
<comment type="similarity">
    <text evidence="5">Belongs to the DegT/DnrJ/EryC1 family.</text>
</comment>
<gene>
    <name evidence="6" type="ORF">GKO32_11030</name>
</gene>
<dbReference type="Pfam" id="PF01041">
    <property type="entry name" value="DegT_DnrJ_EryC1"/>
    <property type="match status" value="1"/>
</dbReference>
<dbReference type="AlphaFoldDB" id="A0A6N7YNE8"/>
<dbReference type="GO" id="GO:0030170">
    <property type="term" value="F:pyridoxal phosphate binding"/>
    <property type="evidence" value="ECO:0007669"/>
    <property type="project" value="TreeGrafter"/>
</dbReference>
<reference evidence="6 7" key="1">
    <citation type="submission" date="2019-11" db="EMBL/GenBank/DDBJ databases">
        <title>Draft genome of Amycolatopsis RM579.</title>
        <authorList>
            <person name="Duangmal K."/>
            <person name="Mingma R."/>
        </authorList>
    </citation>
    <scope>NUCLEOTIDE SEQUENCE [LARGE SCALE GENOMIC DNA]</scope>
    <source>
        <strain evidence="6 7">RM579</strain>
    </source>
</reference>
<dbReference type="Gene3D" id="3.90.1150.10">
    <property type="entry name" value="Aspartate Aminotransferase, domain 1"/>
    <property type="match status" value="1"/>
</dbReference>
<dbReference type="RefSeq" id="WP_154756716.1">
    <property type="nucleotide sequence ID" value="NZ_WMBA01000012.1"/>
</dbReference>
<dbReference type="InterPro" id="IPR015421">
    <property type="entry name" value="PyrdxlP-dep_Trfase_major"/>
</dbReference>
<proteinExistence type="inferred from homology"/>
<dbReference type="EMBL" id="WMBA01000012">
    <property type="protein sequence ID" value="MTD54505.1"/>
    <property type="molecule type" value="Genomic_DNA"/>
</dbReference>
<evidence type="ECO:0000256" key="4">
    <source>
        <dbReference type="PIRSR" id="PIRSR000390-2"/>
    </source>
</evidence>
<evidence type="ECO:0000313" key="6">
    <source>
        <dbReference type="EMBL" id="MTD54505.1"/>
    </source>
</evidence>
<evidence type="ECO:0000256" key="1">
    <source>
        <dbReference type="ARBA" id="ARBA00001933"/>
    </source>
</evidence>
<dbReference type="GO" id="GO:0000271">
    <property type="term" value="P:polysaccharide biosynthetic process"/>
    <property type="evidence" value="ECO:0007669"/>
    <property type="project" value="TreeGrafter"/>
</dbReference>